<dbReference type="PANTHER" id="PTHR33360:SF2">
    <property type="entry name" value="TRANSPOSASE FOR INSERTION SEQUENCE ELEMENT IS200"/>
    <property type="match status" value="1"/>
</dbReference>
<dbReference type="SMART" id="SM01321">
    <property type="entry name" value="Y1_Tnp"/>
    <property type="match status" value="1"/>
</dbReference>
<dbReference type="EMBL" id="CP019285">
    <property type="protein sequence ID" value="APW97998.1"/>
    <property type="molecule type" value="Genomic_DNA"/>
</dbReference>
<dbReference type="SUPFAM" id="SSF143422">
    <property type="entry name" value="Transposase IS200-like"/>
    <property type="match status" value="1"/>
</dbReference>
<reference evidence="2 3" key="1">
    <citation type="journal article" date="2011" name="J. Bacteriol.">
        <title>Genome sequence of Halobiforma lacisalsi AJ5, an extremely halophilic archaeon which harbors a bop gene.</title>
        <authorList>
            <person name="Jiang X."/>
            <person name="Wang S."/>
            <person name="Cheng H."/>
            <person name="Huo Y."/>
            <person name="Zhang X."/>
            <person name="Zhu X."/>
            <person name="Han X."/>
            <person name="Ni P."/>
            <person name="Wu M."/>
        </authorList>
    </citation>
    <scope>NUCLEOTIDE SEQUENCE [LARGE SCALE GENOMIC DNA]</scope>
    <source>
        <strain evidence="2 3">AJ5</strain>
    </source>
</reference>
<dbReference type="AlphaFoldDB" id="A0A1P8LQD8"/>
<organism evidence="2 3">
    <name type="scientific">Natronobacterium lacisalsi AJ5</name>
    <dbReference type="NCBI Taxonomy" id="358396"/>
    <lineage>
        <taxon>Archaea</taxon>
        <taxon>Methanobacteriati</taxon>
        <taxon>Methanobacteriota</taxon>
        <taxon>Stenosarchaea group</taxon>
        <taxon>Halobacteria</taxon>
        <taxon>Halobacteriales</taxon>
        <taxon>Natrialbaceae</taxon>
        <taxon>Natronobacterium</taxon>
    </lineage>
</organism>
<name>A0A1P8LQD8_NATLA</name>
<dbReference type="GO" id="GO:0003677">
    <property type="term" value="F:DNA binding"/>
    <property type="evidence" value="ECO:0007669"/>
    <property type="project" value="InterPro"/>
</dbReference>
<dbReference type="GO" id="GO:0004803">
    <property type="term" value="F:transposase activity"/>
    <property type="evidence" value="ECO:0007669"/>
    <property type="project" value="InterPro"/>
</dbReference>
<accession>A0A1P8LQD8</accession>
<gene>
    <name evidence="2" type="ORF">CHINAEXTREME_09490</name>
</gene>
<feature type="domain" description="Transposase IS200-like" evidence="1">
    <location>
        <begin position="11"/>
        <end position="147"/>
    </location>
</feature>
<evidence type="ECO:0000259" key="1">
    <source>
        <dbReference type="SMART" id="SM01321"/>
    </source>
</evidence>
<dbReference type="InterPro" id="IPR002686">
    <property type="entry name" value="Transposase_17"/>
</dbReference>
<dbReference type="Proteomes" id="UP000186547">
    <property type="component" value="Chromosome"/>
</dbReference>
<dbReference type="GeneID" id="30921356"/>
<dbReference type="InterPro" id="IPR036515">
    <property type="entry name" value="Transposase_17_sf"/>
</dbReference>
<dbReference type="GO" id="GO:0006313">
    <property type="term" value="P:DNA transposition"/>
    <property type="evidence" value="ECO:0007669"/>
    <property type="project" value="InterPro"/>
</dbReference>
<dbReference type="RefSeq" id="WP_076738718.1">
    <property type="nucleotide sequence ID" value="NZ_AOLZ01000073.1"/>
</dbReference>
<sequence length="152" mass="17482">MEEYRSHAHSVSSCKYHFVWCPKSSKAKLCVPRGISDPAQYRHSVLDVVEDDVQELFGETADHFGHEILALEIADDHVHLFVKTDPKYSPANIARQFKSYSGKHLLERYPEIRESYFWGGGFWKVGYYVGTTGAVSEEVVERYIEETEHAPE</sequence>
<dbReference type="Pfam" id="PF01797">
    <property type="entry name" value="Y1_Tnp"/>
    <property type="match status" value="1"/>
</dbReference>
<dbReference type="NCBIfam" id="NF033573">
    <property type="entry name" value="transpos_IS200"/>
    <property type="match status" value="1"/>
</dbReference>
<proteinExistence type="predicted"/>
<evidence type="ECO:0000313" key="2">
    <source>
        <dbReference type="EMBL" id="APW97998.1"/>
    </source>
</evidence>
<dbReference type="PANTHER" id="PTHR33360">
    <property type="entry name" value="TRANSPOSASE FOR INSERTION SEQUENCE ELEMENT IS200"/>
    <property type="match status" value="1"/>
</dbReference>
<dbReference type="KEGG" id="hlc:CHINAEXTREME09490"/>
<protein>
    <submittedName>
        <fullName evidence="2">IS200/IS605 family transposase</fullName>
    </submittedName>
</protein>
<evidence type="ECO:0000313" key="3">
    <source>
        <dbReference type="Proteomes" id="UP000186547"/>
    </source>
</evidence>
<dbReference type="Gene3D" id="3.30.70.1290">
    <property type="entry name" value="Transposase IS200-like"/>
    <property type="match status" value="1"/>
</dbReference>